<comment type="caution">
    <text evidence="1">The sequence shown here is derived from an EMBL/GenBank/DDBJ whole genome shotgun (WGS) entry which is preliminary data.</text>
</comment>
<sequence>MNNSIRFPSAKTMFPLAGKKLTKAALIRTRYYLRYALSARYCNGFVNFLNAHSLWKSLFYQNPYRFNSILYRFCDKRFSPKQRLTALCYNFIFAEQSVGVSLCRKLVNEESVLLTALGDEVSAYLNINKIDPLEGFFSISLRNQHQQRLYDLSFSFLPRRRLLITSIQGPKGQEAQEQVRRLTKQLHGVRPAYMLLTMIKMICQALNCSLLGIKHKNQAKYRWNDHSRLLFNYDEFWAENGAILNPKTQYWQLTTAIERRDLNEIQSKKRSMYRKRYDMFDQLQYAVNALFTPGRR</sequence>
<evidence type="ECO:0008006" key="3">
    <source>
        <dbReference type="Google" id="ProtNLM"/>
    </source>
</evidence>
<evidence type="ECO:0000313" key="2">
    <source>
        <dbReference type="Proteomes" id="UP000030380"/>
    </source>
</evidence>
<keyword evidence="2" id="KW-1185">Reference proteome</keyword>
<proteinExistence type="predicted"/>
<dbReference type="EMBL" id="JSUM01000014">
    <property type="protein sequence ID" value="KGQ69819.1"/>
    <property type="molecule type" value="Genomic_DNA"/>
</dbReference>
<dbReference type="PANTHER" id="PTHR38785:SF1">
    <property type="entry name" value="HOMOLOG OF VIRK"/>
    <property type="match status" value="1"/>
</dbReference>
<dbReference type="PANTHER" id="PTHR38785">
    <property type="entry name" value="HOMOLOG OF VIRK"/>
    <property type="match status" value="1"/>
</dbReference>
<dbReference type="InterPro" id="IPR007488">
    <property type="entry name" value="DUF535"/>
</dbReference>
<accession>A0A0A3B8A1</accession>
<dbReference type="Proteomes" id="UP000030380">
    <property type="component" value="Unassembled WGS sequence"/>
</dbReference>
<dbReference type="GO" id="GO:0006974">
    <property type="term" value="P:DNA damage response"/>
    <property type="evidence" value="ECO:0007669"/>
    <property type="project" value="TreeGrafter"/>
</dbReference>
<protein>
    <recommendedName>
        <fullName evidence="3">VirK protein</fullName>
    </recommendedName>
</protein>
<organism evidence="1 2">
    <name type="scientific">Chelonobacter oris</name>
    <dbReference type="NCBI Taxonomy" id="505317"/>
    <lineage>
        <taxon>Bacteria</taxon>
        <taxon>Pseudomonadati</taxon>
        <taxon>Pseudomonadota</taxon>
        <taxon>Gammaproteobacteria</taxon>
        <taxon>Pasteurellales</taxon>
        <taxon>Pasteurellaceae</taxon>
        <taxon>Chelonobacter</taxon>
    </lineage>
</organism>
<gene>
    <name evidence="1" type="ORF">OA57_09275</name>
</gene>
<evidence type="ECO:0000313" key="1">
    <source>
        <dbReference type="EMBL" id="KGQ69819.1"/>
    </source>
</evidence>
<reference evidence="1 2" key="1">
    <citation type="submission" date="2014-11" db="EMBL/GenBank/DDBJ databases">
        <title>Draft genome sequence of Chelonobacter oris 1662T, associated with respiratory disease in Hermann's Tortoises.</title>
        <authorList>
            <person name="Kudirkiene E."/>
            <person name="Hansen M.J."/>
            <person name="Bojesen A.M."/>
        </authorList>
    </citation>
    <scope>NUCLEOTIDE SEQUENCE [LARGE SCALE GENOMIC DNA]</scope>
    <source>
        <strain evidence="1 2">1662</strain>
    </source>
</reference>
<dbReference type="Pfam" id="PF04393">
    <property type="entry name" value="DUF535"/>
    <property type="match status" value="1"/>
</dbReference>
<dbReference type="AlphaFoldDB" id="A0A0A3B8A1"/>
<name>A0A0A3B8A1_9PAST</name>
<dbReference type="STRING" id="505317.OA57_09275"/>